<dbReference type="AlphaFoldDB" id="A0A6A6E8B4"/>
<name>A0A6A6E8B4_9PEZI</name>
<protein>
    <recommendedName>
        <fullName evidence="1">Heterokaryon incompatibility domain-containing protein</fullName>
    </recommendedName>
</protein>
<dbReference type="Proteomes" id="UP000800200">
    <property type="component" value="Unassembled WGS sequence"/>
</dbReference>
<sequence>MSVELLRYLWIDSLCIVQDDEADWREEAAKMSSYYSQAYITLAATMSNNADGGLFQWPKDIVLNDGSQTWCVRAMRHLQRATTSTAPLFQRGWIFQERLLSPRVLHFATYELCFECNAQNTCECKQDMPDQGWQIKQEYLNGPSWKNTDPTVADIWHRMVEAYCKLSLTKPADKLPALSGLADQMRSRRGSNYFAGLWDDTLLDDILWSVSTLDDKRAPKLVPWRAPSWSWASVADSIRYGLYPRLDEVYCTVMDVHCSWIGPSTTGELRTGHIILHGPTFQGAVRDGRNLYGDPETKKPVSGYFSPDYQLELGVMPVVLLRIAREKRMLGREYLLVLKKVDENRTEFERVGLFEFFPLGSRWNELDWERAGKQTIKII</sequence>
<evidence type="ECO:0000259" key="1">
    <source>
        <dbReference type="Pfam" id="PF06985"/>
    </source>
</evidence>
<gene>
    <name evidence="2" type="ORF">K469DRAFT_687100</name>
</gene>
<dbReference type="OrthoDB" id="3486565at2759"/>
<dbReference type="EMBL" id="ML994629">
    <property type="protein sequence ID" value="KAF2186748.1"/>
    <property type="molecule type" value="Genomic_DNA"/>
</dbReference>
<reference evidence="2" key="1">
    <citation type="journal article" date="2020" name="Stud. Mycol.">
        <title>101 Dothideomycetes genomes: a test case for predicting lifestyles and emergence of pathogens.</title>
        <authorList>
            <person name="Haridas S."/>
            <person name="Albert R."/>
            <person name="Binder M."/>
            <person name="Bloem J."/>
            <person name="Labutti K."/>
            <person name="Salamov A."/>
            <person name="Andreopoulos B."/>
            <person name="Baker S."/>
            <person name="Barry K."/>
            <person name="Bills G."/>
            <person name="Bluhm B."/>
            <person name="Cannon C."/>
            <person name="Castanera R."/>
            <person name="Culley D."/>
            <person name="Daum C."/>
            <person name="Ezra D."/>
            <person name="Gonzalez J."/>
            <person name="Henrissat B."/>
            <person name="Kuo A."/>
            <person name="Liang C."/>
            <person name="Lipzen A."/>
            <person name="Lutzoni F."/>
            <person name="Magnuson J."/>
            <person name="Mondo S."/>
            <person name="Nolan M."/>
            <person name="Ohm R."/>
            <person name="Pangilinan J."/>
            <person name="Park H.-J."/>
            <person name="Ramirez L."/>
            <person name="Alfaro M."/>
            <person name="Sun H."/>
            <person name="Tritt A."/>
            <person name="Yoshinaga Y."/>
            <person name="Zwiers L.-H."/>
            <person name="Turgeon B."/>
            <person name="Goodwin S."/>
            <person name="Spatafora J."/>
            <person name="Crous P."/>
            <person name="Grigoriev I."/>
        </authorList>
    </citation>
    <scope>NUCLEOTIDE SEQUENCE</scope>
    <source>
        <strain evidence="2">CBS 207.26</strain>
    </source>
</reference>
<feature type="domain" description="Heterokaryon incompatibility" evidence="1">
    <location>
        <begin position="7"/>
        <end position="97"/>
    </location>
</feature>
<dbReference type="Pfam" id="PF06985">
    <property type="entry name" value="HET"/>
    <property type="match status" value="1"/>
</dbReference>
<accession>A0A6A6E8B4</accession>
<dbReference type="PANTHER" id="PTHR33112">
    <property type="entry name" value="DOMAIN PROTEIN, PUTATIVE-RELATED"/>
    <property type="match status" value="1"/>
</dbReference>
<evidence type="ECO:0000313" key="3">
    <source>
        <dbReference type="Proteomes" id="UP000800200"/>
    </source>
</evidence>
<dbReference type="InterPro" id="IPR010730">
    <property type="entry name" value="HET"/>
</dbReference>
<evidence type="ECO:0000313" key="2">
    <source>
        <dbReference type="EMBL" id="KAF2186748.1"/>
    </source>
</evidence>
<organism evidence="2 3">
    <name type="scientific">Zopfia rhizophila CBS 207.26</name>
    <dbReference type="NCBI Taxonomy" id="1314779"/>
    <lineage>
        <taxon>Eukaryota</taxon>
        <taxon>Fungi</taxon>
        <taxon>Dikarya</taxon>
        <taxon>Ascomycota</taxon>
        <taxon>Pezizomycotina</taxon>
        <taxon>Dothideomycetes</taxon>
        <taxon>Dothideomycetes incertae sedis</taxon>
        <taxon>Zopfiaceae</taxon>
        <taxon>Zopfia</taxon>
    </lineage>
</organism>
<proteinExistence type="predicted"/>
<dbReference type="PANTHER" id="PTHR33112:SF9">
    <property type="entry name" value="HETEROKARYON INCOMPATIBILITY DOMAIN-CONTAINING PROTEIN"/>
    <property type="match status" value="1"/>
</dbReference>
<keyword evidence="3" id="KW-1185">Reference proteome</keyword>